<proteinExistence type="inferred from homology"/>
<evidence type="ECO:0000256" key="3">
    <source>
        <dbReference type="ARBA" id="ARBA00022475"/>
    </source>
</evidence>
<dbReference type="InterPro" id="IPR002656">
    <property type="entry name" value="Acyl_transf_3_dom"/>
</dbReference>
<feature type="transmembrane region" description="Helical" evidence="7">
    <location>
        <begin position="28"/>
        <end position="48"/>
    </location>
</feature>
<feature type="transmembrane region" description="Helical" evidence="7">
    <location>
        <begin position="60"/>
        <end position="80"/>
    </location>
</feature>
<feature type="transmembrane region" description="Helical" evidence="7">
    <location>
        <begin position="155"/>
        <end position="174"/>
    </location>
</feature>
<dbReference type="Pfam" id="PF01757">
    <property type="entry name" value="Acyl_transf_3"/>
    <property type="match status" value="1"/>
</dbReference>
<evidence type="ECO:0000256" key="5">
    <source>
        <dbReference type="ARBA" id="ARBA00022989"/>
    </source>
</evidence>
<evidence type="ECO:0000256" key="4">
    <source>
        <dbReference type="ARBA" id="ARBA00022692"/>
    </source>
</evidence>
<evidence type="ECO:0000313" key="10">
    <source>
        <dbReference type="Proteomes" id="UP000292307"/>
    </source>
</evidence>
<feature type="transmembrane region" description="Helical" evidence="7">
    <location>
        <begin position="256"/>
        <end position="275"/>
    </location>
</feature>
<dbReference type="EMBL" id="CP036401">
    <property type="protein sequence ID" value="QBI02997.1"/>
    <property type="molecule type" value="Genomic_DNA"/>
</dbReference>
<sequence length="337" mass="37768">MITSSPSRVSGAAVDEPVMLQRNVSIDVLKLALAFMVVGLHVGLLQDFSPTLGYLTSNGLFRIAVPVFLIINGFYFYPVLQRNEARRWFGRALGLYLFWTAVYGLLWIPALSPGLSGLAKAVHTLVFGYFHLWYLCGMIGAALLMLILQHRPPRTVMIVAALLYCGGVAIQYAGNYHLFAHPLLDRVSNTNWTHRNFLFLAFPFFYVGFAIHRYQLHKRIAMPYLCWGAAAGLVLLLLESYWNYTNPRNDGGYDNFASAILICPLVFLIACNVKLYSSNKRIALYSSGIFLVHIFVLRTLQPYIDVGMSAMTFVVLAISLAITAALIPLSRKVRFIL</sequence>
<keyword evidence="5 7" id="KW-1133">Transmembrane helix</keyword>
<dbReference type="Proteomes" id="UP000292307">
    <property type="component" value="Chromosome"/>
</dbReference>
<keyword evidence="6 7" id="KW-0472">Membrane</keyword>
<evidence type="ECO:0000313" key="9">
    <source>
        <dbReference type="EMBL" id="QBI02997.1"/>
    </source>
</evidence>
<organism evidence="9 10">
    <name type="scientific">Pseudoduganella albidiflava</name>
    <dbReference type="NCBI Taxonomy" id="321983"/>
    <lineage>
        <taxon>Bacteria</taxon>
        <taxon>Pseudomonadati</taxon>
        <taxon>Pseudomonadota</taxon>
        <taxon>Betaproteobacteria</taxon>
        <taxon>Burkholderiales</taxon>
        <taxon>Oxalobacteraceae</taxon>
        <taxon>Telluria group</taxon>
        <taxon>Pseudoduganella</taxon>
    </lineage>
</organism>
<keyword evidence="3" id="KW-1003">Cell membrane</keyword>
<evidence type="ECO:0000256" key="7">
    <source>
        <dbReference type="SAM" id="Phobius"/>
    </source>
</evidence>
<feature type="transmembrane region" description="Helical" evidence="7">
    <location>
        <begin position="92"/>
        <end position="110"/>
    </location>
</feature>
<feature type="domain" description="Acyltransferase 3" evidence="8">
    <location>
        <begin position="24"/>
        <end position="326"/>
    </location>
</feature>
<reference evidence="9 10" key="1">
    <citation type="submission" date="2019-02" db="EMBL/GenBank/DDBJ databases">
        <title>Draft Genome Sequences of Six Type Strains of the Genus Massilia.</title>
        <authorList>
            <person name="Miess H."/>
            <person name="Frediansyhah A."/>
            <person name="Gross H."/>
        </authorList>
    </citation>
    <scope>NUCLEOTIDE SEQUENCE [LARGE SCALE GENOMIC DNA]</scope>
    <source>
        <strain evidence="9 10">DSM 17472</strain>
    </source>
</reference>
<dbReference type="PANTHER" id="PTHR40074:SF2">
    <property type="entry name" value="O-ACETYLTRANSFERASE WECH"/>
    <property type="match status" value="1"/>
</dbReference>
<comment type="similarity">
    <text evidence="2">Belongs to the acyltransferase 3 family.</text>
</comment>
<comment type="subcellular location">
    <subcellularLocation>
        <location evidence="1">Cell membrane</location>
        <topology evidence="1">Multi-pass membrane protein</topology>
    </subcellularLocation>
</comment>
<feature type="transmembrane region" description="Helical" evidence="7">
    <location>
        <begin position="282"/>
        <end position="300"/>
    </location>
</feature>
<keyword evidence="4 7" id="KW-0812">Transmembrane</keyword>
<gene>
    <name evidence="9" type="ORF">EYF70_20750</name>
</gene>
<protein>
    <recommendedName>
        <fullName evidence="8">Acyltransferase 3 domain-containing protein</fullName>
    </recommendedName>
</protein>
<keyword evidence="10" id="KW-1185">Reference proteome</keyword>
<evidence type="ECO:0000256" key="6">
    <source>
        <dbReference type="ARBA" id="ARBA00023136"/>
    </source>
</evidence>
<feature type="transmembrane region" description="Helical" evidence="7">
    <location>
        <begin position="306"/>
        <end position="329"/>
    </location>
</feature>
<evidence type="ECO:0000256" key="2">
    <source>
        <dbReference type="ARBA" id="ARBA00007400"/>
    </source>
</evidence>
<evidence type="ECO:0000256" key="1">
    <source>
        <dbReference type="ARBA" id="ARBA00004651"/>
    </source>
</evidence>
<accession>A0ABX5RY83</accession>
<feature type="transmembrane region" description="Helical" evidence="7">
    <location>
        <begin position="130"/>
        <end position="148"/>
    </location>
</feature>
<evidence type="ECO:0000259" key="8">
    <source>
        <dbReference type="Pfam" id="PF01757"/>
    </source>
</evidence>
<dbReference type="PANTHER" id="PTHR40074">
    <property type="entry name" value="O-ACETYLTRANSFERASE WECH"/>
    <property type="match status" value="1"/>
</dbReference>
<feature type="transmembrane region" description="Helical" evidence="7">
    <location>
        <begin position="224"/>
        <end position="244"/>
    </location>
</feature>
<feature type="transmembrane region" description="Helical" evidence="7">
    <location>
        <begin position="194"/>
        <end position="212"/>
    </location>
</feature>
<name>A0ABX5RY83_9BURK</name>